<name>A0AAU7J9P7_9HYPH</name>
<dbReference type="PANTHER" id="PTHR34203:SF15">
    <property type="entry name" value="SLL1173 PROTEIN"/>
    <property type="match status" value="1"/>
</dbReference>
<evidence type="ECO:0000259" key="1">
    <source>
        <dbReference type="Pfam" id="PF05050"/>
    </source>
</evidence>
<proteinExistence type="predicted"/>
<evidence type="ECO:0000313" key="2">
    <source>
        <dbReference type="EMBL" id="XBO36874.1"/>
    </source>
</evidence>
<keyword evidence="2" id="KW-0808">Transferase</keyword>
<dbReference type="PANTHER" id="PTHR34203">
    <property type="entry name" value="METHYLTRANSFERASE, FKBM FAMILY PROTEIN"/>
    <property type="match status" value="1"/>
</dbReference>
<accession>A0AAU7J9P7</accession>
<dbReference type="RefSeq" id="WP_406853691.1">
    <property type="nucleotide sequence ID" value="NZ_CP157484.1"/>
</dbReference>
<dbReference type="EMBL" id="CP157484">
    <property type="protein sequence ID" value="XBO36874.1"/>
    <property type="molecule type" value="Genomic_DNA"/>
</dbReference>
<dbReference type="GO" id="GO:0032259">
    <property type="term" value="P:methylation"/>
    <property type="evidence" value="ECO:0007669"/>
    <property type="project" value="UniProtKB-KW"/>
</dbReference>
<dbReference type="GO" id="GO:0008168">
    <property type="term" value="F:methyltransferase activity"/>
    <property type="evidence" value="ECO:0007669"/>
    <property type="project" value="UniProtKB-KW"/>
</dbReference>
<dbReference type="InterPro" id="IPR006342">
    <property type="entry name" value="FkbM_mtfrase"/>
</dbReference>
<dbReference type="Pfam" id="PF05050">
    <property type="entry name" value="Methyltransf_21"/>
    <property type="match status" value="1"/>
</dbReference>
<dbReference type="InterPro" id="IPR029063">
    <property type="entry name" value="SAM-dependent_MTases_sf"/>
</dbReference>
<feature type="domain" description="Methyltransferase FkbM" evidence="1">
    <location>
        <begin position="43"/>
        <end position="186"/>
    </location>
</feature>
<organism evidence="2">
    <name type="scientific">Alsobacter sp. KACC 23698</name>
    <dbReference type="NCBI Taxonomy" id="3149229"/>
    <lineage>
        <taxon>Bacteria</taxon>
        <taxon>Pseudomonadati</taxon>
        <taxon>Pseudomonadota</taxon>
        <taxon>Alphaproteobacteria</taxon>
        <taxon>Hyphomicrobiales</taxon>
        <taxon>Alsobacteraceae</taxon>
        <taxon>Alsobacter</taxon>
    </lineage>
</organism>
<gene>
    <name evidence="2" type="ORF">ABEG18_14110</name>
</gene>
<dbReference type="SUPFAM" id="SSF53335">
    <property type="entry name" value="S-adenosyl-L-methionine-dependent methyltransferases"/>
    <property type="match status" value="1"/>
</dbReference>
<keyword evidence="2" id="KW-0489">Methyltransferase</keyword>
<dbReference type="InterPro" id="IPR052514">
    <property type="entry name" value="SAM-dependent_MTase"/>
</dbReference>
<protein>
    <submittedName>
        <fullName evidence="2">FkbM family methyltransferase</fullName>
    </submittedName>
</protein>
<sequence length="248" mass="26660">MSLFGPWAGLWRSIRVYHLDRAHHRAMDALYARFVRPGDLVFDIGAHVGDRVSSFRRLGARVVALEPQRGPAAVIGLLHGLDREVTILRAAAGAAEGSLTLQVNSRNPTVTTASADFVRSAAGAPGWDGQVWDASVTVPMVTLDGLRARFGEPAFVKIDVEGFEDEVLRGAVRPLRALSFEFTTIQRDVAHRALDRLSALGLYRFNVALGETQTLALAADVTGPEMSAFIDGLPAQANSGDVYAVLNG</sequence>
<dbReference type="Gene3D" id="3.40.50.150">
    <property type="entry name" value="Vaccinia Virus protein VP39"/>
    <property type="match status" value="1"/>
</dbReference>
<dbReference type="NCBIfam" id="TIGR01444">
    <property type="entry name" value="fkbM_fam"/>
    <property type="match status" value="1"/>
</dbReference>
<reference evidence="2" key="1">
    <citation type="submission" date="2024-05" db="EMBL/GenBank/DDBJ databases">
        <authorList>
            <person name="Kim S."/>
            <person name="Heo J."/>
            <person name="Choi H."/>
            <person name="Choi Y."/>
            <person name="Kwon S.-W."/>
            <person name="Kim Y."/>
        </authorList>
    </citation>
    <scope>NUCLEOTIDE SEQUENCE</scope>
    <source>
        <strain evidence="2">KACC 23698</strain>
    </source>
</reference>
<dbReference type="AlphaFoldDB" id="A0AAU7J9P7"/>